<organism evidence="1 2">
    <name type="scientific">Coilia grayii</name>
    <name type="common">Gray's grenadier anchovy</name>
    <dbReference type="NCBI Taxonomy" id="363190"/>
    <lineage>
        <taxon>Eukaryota</taxon>
        <taxon>Metazoa</taxon>
        <taxon>Chordata</taxon>
        <taxon>Craniata</taxon>
        <taxon>Vertebrata</taxon>
        <taxon>Euteleostomi</taxon>
        <taxon>Actinopterygii</taxon>
        <taxon>Neopterygii</taxon>
        <taxon>Teleostei</taxon>
        <taxon>Clupei</taxon>
        <taxon>Clupeiformes</taxon>
        <taxon>Clupeoidei</taxon>
        <taxon>Engraulidae</taxon>
        <taxon>Coilinae</taxon>
        <taxon>Coilia</taxon>
    </lineage>
</organism>
<keyword evidence="2" id="KW-1185">Reference proteome</keyword>
<reference evidence="1 2" key="1">
    <citation type="submission" date="2024-09" db="EMBL/GenBank/DDBJ databases">
        <title>A chromosome-level genome assembly of Gray's grenadier anchovy, Coilia grayii.</title>
        <authorList>
            <person name="Fu Z."/>
        </authorList>
    </citation>
    <scope>NUCLEOTIDE SEQUENCE [LARGE SCALE GENOMIC DNA]</scope>
    <source>
        <strain evidence="1">G4</strain>
        <tissue evidence="1">Muscle</tissue>
    </source>
</reference>
<evidence type="ECO:0008006" key="3">
    <source>
        <dbReference type="Google" id="ProtNLM"/>
    </source>
</evidence>
<dbReference type="EMBL" id="JBHFQA010000002">
    <property type="protein sequence ID" value="KAL2102964.1"/>
    <property type="molecule type" value="Genomic_DNA"/>
</dbReference>
<dbReference type="Proteomes" id="UP001591681">
    <property type="component" value="Unassembled WGS sequence"/>
</dbReference>
<accession>A0ABD1KUX4</accession>
<gene>
    <name evidence="1" type="ORF">ACEWY4_002132</name>
</gene>
<comment type="caution">
    <text evidence="1">The sequence shown here is derived from an EMBL/GenBank/DDBJ whole genome shotgun (WGS) entry which is preliminary data.</text>
</comment>
<dbReference type="AlphaFoldDB" id="A0ABD1KUX4"/>
<proteinExistence type="predicted"/>
<dbReference type="PANTHER" id="PTHR48465:SF1">
    <property type="entry name" value="PROTEIN SSUH2 HOMOLOG"/>
    <property type="match status" value="1"/>
</dbReference>
<protein>
    <recommendedName>
        <fullName evidence="3">Protein SSUH2 homolog</fullName>
    </recommendedName>
</protein>
<evidence type="ECO:0000313" key="2">
    <source>
        <dbReference type="Proteomes" id="UP001591681"/>
    </source>
</evidence>
<name>A0ABD1KUX4_9TELE</name>
<dbReference type="PANTHER" id="PTHR48465">
    <property type="entry name" value="PROTEIN SSUH2 HOMOLOG"/>
    <property type="match status" value="1"/>
</dbReference>
<evidence type="ECO:0000313" key="1">
    <source>
        <dbReference type="EMBL" id="KAL2102964.1"/>
    </source>
</evidence>
<dbReference type="InterPro" id="IPR052789">
    <property type="entry name" value="SSUH2_homolog"/>
</dbReference>
<sequence>MSADYPSAYRCDVILDPSQYTIVPPPHPERQHEKKHRPHRLSEIYHPATMFPLSEEDIIDIVSAWIKTQRYLCNVPAEEFALTPTNNDVVYCYSLETFTEQRSVCMRFEPQVKKPSQAINPTNQQPRPWMVAVSPVKMFCDQVCLYRLMNTDQCRGCPYCQEQKWLECPRCHGAGHRPCARSKAHQESPSKECSQCHGKRQVPCATCMALGRVCCRMCLGNGRLCYFKELRVEYQTHLENKLLNSCGVPEKDLLEAAGEVVHSSVGIRLAPLSQFSVAQVNEASQRMVERSHHRWPDCKVIQQRHLLKAVPVTYVQYDWKGQTGEFCIYGTDNRVYWPNHPQRTASDRCSLL</sequence>